<dbReference type="GO" id="GO:0005737">
    <property type="term" value="C:cytoplasm"/>
    <property type="evidence" value="ECO:0007669"/>
    <property type="project" value="TreeGrafter"/>
</dbReference>
<dbReference type="EMBL" id="JAOPGA020000467">
    <property type="protein sequence ID" value="KAL0478798.1"/>
    <property type="molecule type" value="Genomic_DNA"/>
</dbReference>
<evidence type="ECO:0000256" key="1">
    <source>
        <dbReference type="ARBA" id="ARBA00022741"/>
    </source>
</evidence>
<dbReference type="FunFam" id="3.40.50.300:FF:001025">
    <property type="entry name" value="ATPase family, AAA domain-containing 2B"/>
    <property type="match status" value="1"/>
</dbReference>
<keyword evidence="1" id="KW-0547">Nucleotide-binding</keyword>
<dbReference type="PANTHER" id="PTHR23077">
    <property type="entry name" value="AAA-FAMILY ATPASE"/>
    <property type="match status" value="1"/>
</dbReference>
<organism evidence="5 6">
    <name type="scientific">Acrasis kona</name>
    <dbReference type="NCBI Taxonomy" id="1008807"/>
    <lineage>
        <taxon>Eukaryota</taxon>
        <taxon>Discoba</taxon>
        <taxon>Heterolobosea</taxon>
        <taxon>Tetramitia</taxon>
        <taxon>Eutetramitia</taxon>
        <taxon>Acrasidae</taxon>
        <taxon>Acrasis</taxon>
    </lineage>
</organism>
<dbReference type="GO" id="GO:0005524">
    <property type="term" value="F:ATP binding"/>
    <property type="evidence" value="ECO:0007669"/>
    <property type="project" value="UniProtKB-KW"/>
</dbReference>
<comment type="caution">
    <text evidence="5">The sequence shown here is derived from an EMBL/GenBank/DDBJ whole genome shotgun (WGS) entry which is preliminary data.</text>
</comment>
<keyword evidence="5" id="KW-0132">Cell division</keyword>
<dbReference type="InterPro" id="IPR003959">
    <property type="entry name" value="ATPase_AAA_core"/>
</dbReference>
<dbReference type="AlphaFoldDB" id="A0AAW2YPG6"/>
<evidence type="ECO:0000259" key="4">
    <source>
        <dbReference type="SMART" id="SM00382"/>
    </source>
</evidence>
<reference evidence="5 6" key="1">
    <citation type="submission" date="2024-03" db="EMBL/GenBank/DDBJ databases">
        <title>The Acrasis kona genome and developmental transcriptomes reveal deep origins of eukaryotic multicellular pathways.</title>
        <authorList>
            <person name="Sheikh S."/>
            <person name="Fu C.-J."/>
            <person name="Brown M.W."/>
            <person name="Baldauf S.L."/>
        </authorList>
    </citation>
    <scope>NUCLEOTIDE SEQUENCE [LARGE SCALE GENOMIC DNA]</scope>
    <source>
        <strain evidence="5 6">ATCC MYA-3509</strain>
    </source>
</reference>
<protein>
    <submittedName>
        <fullName evidence="5">Cell division cycle protein 48</fullName>
    </submittedName>
</protein>
<evidence type="ECO:0000256" key="2">
    <source>
        <dbReference type="ARBA" id="ARBA00022840"/>
    </source>
</evidence>
<keyword evidence="5" id="KW-0131">Cell cycle</keyword>
<evidence type="ECO:0000313" key="5">
    <source>
        <dbReference type="EMBL" id="KAL0478798.1"/>
    </source>
</evidence>
<dbReference type="InterPro" id="IPR027417">
    <property type="entry name" value="P-loop_NTPase"/>
</dbReference>
<dbReference type="SMART" id="SM00382">
    <property type="entry name" value="AAA"/>
    <property type="match status" value="2"/>
</dbReference>
<gene>
    <name evidence="5" type="ORF">AKO1_008332</name>
</gene>
<feature type="domain" description="AAA+ ATPase" evidence="4">
    <location>
        <begin position="249"/>
        <end position="369"/>
    </location>
</feature>
<sequence length="713" mass="80318">MNVNTILTSDQVNDDVIHLAPSFFDPKKGVKYYATLTVNTEDNKIIVLEARPEQSLCDGQSKLSPFIANYLKTPLQTSIIQNTTLSATSCTITLLDSGAKKPNTLERTLNYIGTTREKCLFAKPFPQDGSWVESTVKRKLANRTVMNRCLITFDFLGEKFAFQVSKVKQGENEIDDPVLIDLSTSITVRLGEDQDLSDSFNKKLRIDEDHKTLWNKVRSSIGGLDDQIKQILVLLDSLYNDDFDTGLKVPRTMLMWGVEGTGKSLLLKLLAEEYMSTGINVLLLNSTHIKDITLPEEPFLVMIDDMDLLGEDYHSESSPFHMLLHSLFEQVHKCTRAALICATRSVNAIDSRLRSSGRLERELYIPVPNHHSRSSIIQIMINKCNMNIDLVDKINTFTPGFVGRDLERLFRLAQMRVLCCNGQPKDAQWSDFEYALRVVKPSQLLEADQNESHKYPDKFAGYESASQRCRELMYWPLKRTDDFLRLNLPLSCGILLFGPSGCGKTTLVRSLASLGGMSYLSIKCTELFSKYTGETESQIRDLFDRARKLEPCVIVFDEIDAIAPRRDEQGDGDGGTSSRALSQLLNEMDGIKSRRNVFIVGCTNRKENIDSAVMRPGRLDHLIELGYPTTRDRLLILQSCIKFGDGVADHPIPLDPHVDLNVVAEQTQGMTGADLAFLCREAAMEALRQDIKSNVVNLEHFNKALMNKKLHNK</sequence>
<keyword evidence="6" id="KW-1185">Reference proteome</keyword>
<dbReference type="Pfam" id="PF00004">
    <property type="entry name" value="AAA"/>
    <property type="match status" value="2"/>
</dbReference>
<evidence type="ECO:0000313" key="6">
    <source>
        <dbReference type="Proteomes" id="UP001431209"/>
    </source>
</evidence>
<name>A0AAW2YPG6_9EUKA</name>
<dbReference type="GO" id="GO:0051301">
    <property type="term" value="P:cell division"/>
    <property type="evidence" value="ECO:0007669"/>
    <property type="project" value="UniProtKB-KW"/>
</dbReference>
<keyword evidence="3" id="KW-0175">Coiled coil</keyword>
<accession>A0AAW2YPG6</accession>
<dbReference type="Proteomes" id="UP001431209">
    <property type="component" value="Unassembled WGS sequence"/>
</dbReference>
<dbReference type="SUPFAM" id="SSF52540">
    <property type="entry name" value="P-loop containing nucleoside triphosphate hydrolases"/>
    <property type="match status" value="2"/>
</dbReference>
<dbReference type="PROSITE" id="PS00674">
    <property type="entry name" value="AAA"/>
    <property type="match status" value="1"/>
</dbReference>
<dbReference type="Pfam" id="PF17862">
    <property type="entry name" value="AAA_lid_3"/>
    <property type="match status" value="1"/>
</dbReference>
<dbReference type="InterPro" id="IPR003593">
    <property type="entry name" value="AAA+_ATPase"/>
</dbReference>
<dbReference type="GO" id="GO:0016887">
    <property type="term" value="F:ATP hydrolysis activity"/>
    <property type="evidence" value="ECO:0007669"/>
    <property type="project" value="InterPro"/>
</dbReference>
<dbReference type="InterPro" id="IPR003960">
    <property type="entry name" value="ATPase_AAA_CS"/>
</dbReference>
<dbReference type="Gene3D" id="1.10.8.60">
    <property type="match status" value="2"/>
</dbReference>
<dbReference type="InterPro" id="IPR050168">
    <property type="entry name" value="AAA_ATPase_domain"/>
</dbReference>
<dbReference type="Gene3D" id="3.40.50.300">
    <property type="entry name" value="P-loop containing nucleotide triphosphate hydrolases"/>
    <property type="match status" value="2"/>
</dbReference>
<dbReference type="PANTHER" id="PTHR23077:SF51">
    <property type="entry name" value="AAA+ ATPASE DOMAIN-CONTAINING PROTEIN"/>
    <property type="match status" value="1"/>
</dbReference>
<evidence type="ECO:0000256" key="3">
    <source>
        <dbReference type="ARBA" id="ARBA00023054"/>
    </source>
</evidence>
<keyword evidence="2" id="KW-0067">ATP-binding</keyword>
<dbReference type="InterPro" id="IPR041569">
    <property type="entry name" value="AAA_lid_3"/>
</dbReference>
<proteinExistence type="predicted"/>
<feature type="domain" description="AAA+ ATPase" evidence="4">
    <location>
        <begin position="490"/>
        <end position="629"/>
    </location>
</feature>